<accession>A0ABY4UA43</accession>
<keyword evidence="3" id="KW-0812">Transmembrane</keyword>
<dbReference type="PANTHER" id="PTHR42680:SF3">
    <property type="entry name" value="DCTP DEAMINASE"/>
    <property type="match status" value="1"/>
</dbReference>
<protein>
    <recommendedName>
        <fullName evidence="6">Deoxycytidine triphosphate deaminase</fullName>
    </recommendedName>
</protein>
<evidence type="ECO:0000256" key="2">
    <source>
        <dbReference type="ARBA" id="ARBA00023080"/>
    </source>
</evidence>
<dbReference type="InterPro" id="IPR036157">
    <property type="entry name" value="dUTPase-like_sf"/>
</dbReference>
<dbReference type="Proteomes" id="UP001056619">
    <property type="component" value="Plasmid plas1"/>
</dbReference>
<dbReference type="CDD" id="cd07557">
    <property type="entry name" value="trimeric_dUTPase"/>
    <property type="match status" value="1"/>
</dbReference>
<reference evidence="4 5" key="1">
    <citation type="submission" date="2022-06" db="EMBL/GenBank/DDBJ databases">
        <authorList>
            <person name="Liu G."/>
        </authorList>
    </citation>
    <scope>NUCLEOTIDE SEQUENCE [LARGE SCALE GENOMIC DNA]</scope>
    <source>
        <strain evidence="4 5">E4</strain>
        <plasmid evidence="4 5">plas1</plasmid>
    </source>
</reference>
<dbReference type="PANTHER" id="PTHR42680">
    <property type="entry name" value="DCTP DEAMINASE"/>
    <property type="match status" value="1"/>
</dbReference>
<proteinExistence type="predicted"/>
<evidence type="ECO:0008006" key="6">
    <source>
        <dbReference type="Google" id="ProtNLM"/>
    </source>
</evidence>
<evidence type="ECO:0000256" key="1">
    <source>
        <dbReference type="ARBA" id="ARBA00022801"/>
    </source>
</evidence>
<keyword evidence="5" id="KW-1185">Reference proteome</keyword>
<keyword evidence="1" id="KW-0378">Hydrolase</keyword>
<sequence>MGFWSGAEILRNAEKEDILTPFSEHRIDCSAYTLTMGSEYYITPSENLKFEPHIKQYLHPKHRLVGEDGKDVLDEKGLCVEQMGGSFQIPPGQFGFLLTQEFIRMPPDTMGFISLKSSAKFKGLINVSGFHVDPGFQGHLIFSVFNAGPSTITFERGQELFLIWFADLEGESQEAIEKFARRGKPPLAEIGPQIIGEVSGEMVSLESLSRRIDRIDPQISLIKTLTYSFVTAALLIIGLLTLTNLRLSFGLDKSDPHHITE</sequence>
<dbReference type="InterPro" id="IPR033704">
    <property type="entry name" value="dUTPase_trimeric"/>
</dbReference>
<keyword evidence="3" id="KW-0472">Membrane</keyword>
<dbReference type="Gene3D" id="2.70.40.10">
    <property type="match status" value="1"/>
</dbReference>
<keyword evidence="2" id="KW-0546">Nucleotide metabolism</keyword>
<dbReference type="Pfam" id="PF22769">
    <property type="entry name" value="DCD"/>
    <property type="match status" value="1"/>
</dbReference>
<evidence type="ECO:0000313" key="4">
    <source>
        <dbReference type="EMBL" id="USA62992.1"/>
    </source>
</evidence>
<gene>
    <name evidence="4" type="ORF">NCF85_16020</name>
</gene>
<dbReference type="RefSeq" id="WP_301643153.1">
    <property type="nucleotide sequence ID" value="NZ_CP098495.1"/>
</dbReference>
<organism evidence="4 5">
    <name type="scientific">Qipengyuania citrea</name>
    <dbReference type="NCBI Taxonomy" id="225971"/>
    <lineage>
        <taxon>Bacteria</taxon>
        <taxon>Pseudomonadati</taxon>
        <taxon>Pseudomonadota</taxon>
        <taxon>Alphaproteobacteria</taxon>
        <taxon>Sphingomonadales</taxon>
        <taxon>Erythrobacteraceae</taxon>
        <taxon>Qipengyuania</taxon>
    </lineage>
</organism>
<geneLocation type="plasmid" evidence="4 5">
    <name>plas1</name>
</geneLocation>
<dbReference type="SUPFAM" id="SSF51283">
    <property type="entry name" value="dUTPase-like"/>
    <property type="match status" value="1"/>
</dbReference>
<feature type="transmembrane region" description="Helical" evidence="3">
    <location>
        <begin position="225"/>
        <end position="245"/>
    </location>
</feature>
<keyword evidence="4" id="KW-0614">Plasmid</keyword>
<evidence type="ECO:0000256" key="3">
    <source>
        <dbReference type="SAM" id="Phobius"/>
    </source>
</evidence>
<dbReference type="EMBL" id="CP098495">
    <property type="protein sequence ID" value="USA62992.1"/>
    <property type="molecule type" value="Genomic_DNA"/>
</dbReference>
<evidence type="ECO:0000313" key="5">
    <source>
        <dbReference type="Proteomes" id="UP001056619"/>
    </source>
</evidence>
<dbReference type="InterPro" id="IPR011962">
    <property type="entry name" value="dCTP_deaminase"/>
</dbReference>
<name>A0ABY4UA43_9SPHN</name>
<keyword evidence="3" id="KW-1133">Transmembrane helix</keyword>